<evidence type="ECO:0000256" key="5">
    <source>
        <dbReference type="HAMAP-Rule" id="MF_03187"/>
    </source>
</evidence>
<dbReference type="PANTHER" id="PTHR13200">
    <property type="entry name" value="EEF1A LYSINE METHYLTRANSFERASE 1"/>
    <property type="match status" value="1"/>
</dbReference>
<dbReference type="EMBL" id="JAPDFR010000008">
    <property type="protein sequence ID" value="KAK0384222.1"/>
    <property type="molecule type" value="Genomic_DNA"/>
</dbReference>
<evidence type="ECO:0000313" key="7">
    <source>
        <dbReference type="Proteomes" id="UP001175261"/>
    </source>
</evidence>
<dbReference type="GO" id="GO:0032259">
    <property type="term" value="P:methylation"/>
    <property type="evidence" value="ECO:0007669"/>
    <property type="project" value="UniProtKB-KW"/>
</dbReference>
<dbReference type="HAMAP" id="MF_03187">
    <property type="entry name" value="Methyltr_EFM5"/>
    <property type="match status" value="1"/>
</dbReference>
<accession>A0AA39GDS2</accession>
<reference evidence="6" key="1">
    <citation type="submission" date="2022-10" db="EMBL/GenBank/DDBJ databases">
        <title>Determination and structural analysis of whole genome sequence of Sarocladium strictum F4-1.</title>
        <authorList>
            <person name="Hu L."/>
            <person name="Jiang Y."/>
        </authorList>
    </citation>
    <scope>NUCLEOTIDE SEQUENCE</scope>
    <source>
        <strain evidence="6">F4-1</strain>
    </source>
</reference>
<dbReference type="Proteomes" id="UP001175261">
    <property type="component" value="Unassembled WGS sequence"/>
</dbReference>
<protein>
    <recommendedName>
        <fullName evidence="5">Protein-lysine N-methyltransferase EFM5</fullName>
        <ecNumber evidence="5">2.1.1.-</ecNumber>
    </recommendedName>
    <alternativeName>
        <fullName evidence="5">Elongation factor methyltransferase 5</fullName>
    </alternativeName>
</protein>
<comment type="similarity">
    <text evidence="5">Belongs to the class I-like SAM-binding methyltransferase superfamily. EFM5 family.</text>
</comment>
<evidence type="ECO:0000313" key="6">
    <source>
        <dbReference type="EMBL" id="KAK0384222.1"/>
    </source>
</evidence>
<dbReference type="GO" id="GO:0005737">
    <property type="term" value="C:cytoplasm"/>
    <property type="evidence" value="ECO:0007669"/>
    <property type="project" value="UniProtKB-SubCell"/>
</dbReference>
<name>A0AA39GDS2_SARSR</name>
<keyword evidence="7" id="KW-1185">Reference proteome</keyword>
<dbReference type="InterPro" id="IPR019369">
    <property type="entry name" value="Efm5/EEF1AKMT1"/>
</dbReference>
<evidence type="ECO:0000256" key="4">
    <source>
        <dbReference type="ARBA" id="ARBA00022679"/>
    </source>
</evidence>
<dbReference type="EC" id="2.1.1.-" evidence="5"/>
<comment type="caution">
    <text evidence="6">The sequence shown here is derived from an EMBL/GenBank/DDBJ whole genome shotgun (WGS) entry which is preliminary data.</text>
</comment>
<dbReference type="Pfam" id="PF10237">
    <property type="entry name" value="N6-adenineMlase"/>
    <property type="match status" value="1"/>
</dbReference>
<comment type="subcellular location">
    <subcellularLocation>
        <location evidence="1 5">Cytoplasm</location>
    </subcellularLocation>
</comment>
<comment type="function">
    <text evidence="5">S-adenosyl-L-methionine-dependent protein-lysine N-methyltransferase that trimethylates elongation factor 1-alpha at 'Lys-79'.</text>
</comment>
<keyword evidence="3 5" id="KW-0489">Methyltransferase</keyword>
<evidence type="ECO:0000256" key="1">
    <source>
        <dbReference type="ARBA" id="ARBA00004496"/>
    </source>
</evidence>
<dbReference type="PANTHER" id="PTHR13200:SF0">
    <property type="entry name" value="EEF1A LYSINE METHYLTRANSFERASE 1"/>
    <property type="match status" value="1"/>
</dbReference>
<evidence type="ECO:0000256" key="2">
    <source>
        <dbReference type="ARBA" id="ARBA00022490"/>
    </source>
</evidence>
<dbReference type="GO" id="GO:0016279">
    <property type="term" value="F:protein-lysine N-methyltransferase activity"/>
    <property type="evidence" value="ECO:0007669"/>
    <property type="project" value="UniProtKB-UniRule"/>
</dbReference>
<keyword evidence="2 5" id="KW-0963">Cytoplasm</keyword>
<sequence length="237" mass="26769">MDSDDDQPTLSAHALAALAEFNAEKDERAKRFEKLKAAAEADGPLSMDAFTEDWNESQFWYADETAKVVASQLLEGATPDKTICIMSAPSAFVAVKNSLRSVNEADRPKLILLEHDERFAVFPEYQFYDFQQPFNLPAEMKGVVDAIMCDPPFLSEDCQTKFAMTARWLLKPKPSKATSKGPRVTLCTGERMQPLVLKLFQPFGVRTTTFEPKHARGLSNEFLFYANFECSDWKFRG</sequence>
<keyword evidence="4 5" id="KW-0808">Transferase</keyword>
<organism evidence="6 7">
    <name type="scientific">Sarocladium strictum</name>
    <name type="common">Black bundle disease fungus</name>
    <name type="synonym">Acremonium strictum</name>
    <dbReference type="NCBI Taxonomy" id="5046"/>
    <lineage>
        <taxon>Eukaryota</taxon>
        <taxon>Fungi</taxon>
        <taxon>Dikarya</taxon>
        <taxon>Ascomycota</taxon>
        <taxon>Pezizomycotina</taxon>
        <taxon>Sordariomycetes</taxon>
        <taxon>Hypocreomycetidae</taxon>
        <taxon>Hypocreales</taxon>
        <taxon>Sarocladiaceae</taxon>
        <taxon>Sarocladium</taxon>
    </lineage>
</organism>
<dbReference type="InterPro" id="IPR041370">
    <property type="entry name" value="Mlase_EEF1AKMT1/ZCCHC4"/>
</dbReference>
<proteinExistence type="inferred from homology"/>
<gene>
    <name evidence="5" type="primary">EFM5</name>
    <name evidence="6" type="ORF">NLU13_8310</name>
</gene>
<dbReference type="AlphaFoldDB" id="A0AA39GDS2"/>
<evidence type="ECO:0000256" key="3">
    <source>
        <dbReference type="ARBA" id="ARBA00022603"/>
    </source>
</evidence>